<accession>A0AC61MZM7</accession>
<gene>
    <name evidence="1" type="ORF">JYE49_03030</name>
</gene>
<evidence type="ECO:0000313" key="1">
    <source>
        <dbReference type="EMBL" id="QUC67693.1"/>
    </source>
</evidence>
<dbReference type="EMBL" id="CP068393">
    <property type="protein sequence ID" value="QUC67693.1"/>
    <property type="molecule type" value="Genomic_DNA"/>
</dbReference>
<protein>
    <submittedName>
        <fullName evidence="1">Endo alpha-1,4 polygalactosaminidase</fullName>
    </submittedName>
</protein>
<evidence type="ECO:0000313" key="2">
    <source>
        <dbReference type="Proteomes" id="UP000682782"/>
    </source>
</evidence>
<organism evidence="1 2">
    <name type="scientific">Aristaeella hokkaidonensis</name>
    <dbReference type="NCBI Taxonomy" id="3046382"/>
    <lineage>
        <taxon>Bacteria</taxon>
        <taxon>Bacillati</taxon>
        <taxon>Bacillota</taxon>
        <taxon>Clostridia</taxon>
        <taxon>Eubacteriales</taxon>
        <taxon>Aristaeellaceae</taxon>
        <taxon>Aristaeella</taxon>
    </lineage>
</organism>
<name>A0AC61MZM7_9FIRM</name>
<sequence>MKNQGKGTISVFCAIILIVMTCCTGLAGAEQAPTFKYPYGVFLSICENIEQFADYEIVVIDAQYYPKEELDAFRSKGHKVFSYINIGSLEDFRDYYDEYKDLSLGAYEHWEEEVWVDVSQKRWQDFMLNDIAAGLLEKDIDGFFVDNCDVYYVHPKQEILEGLTVIMKGLKATGKKVIINSGDTFLDTYCEQGGKWDDVISGINQESVFSTILWDEGTFGTAEPEDHEYFVSYIDRYGSQGAEIYLLEYTIDEELMKEIKAFCEERGYTYYVADSIELDG</sequence>
<reference evidence="1" key="1">
    <citation type="submission" date="2021-01" db="EMBL/GenBank/DDBJ databases">
        <title>Complete genome sequence of Clostridiales bacterium R-7.</title>
        <authorList>
            <person name="Mahoney-Kurpe S.C."/>
            <person name="Palevich N."/>
            <person name="Koike S."/>
            <person name="Moon C.D."/>
            <person name="Attwood G.T."/>
        </authorList>
    </citation>
    <scope>NUCLEOTIDE SEQUENCE</scope>
    <source>
        <strain evidence="1">R-7</strain>
    </source>
</reference>
<dbReference type="Proteomes" id="UP000682782">
    <property type="component" value="Chromosome"/>
</dbReference>
<proteinExistence type="predicted"/>
<keyword evidence="2" id="KW-1185">Reference proteome</keyword>